<dbReference type="Proteomes" id="UP000464086">
    <property type="component" value="Chromosome"/>
</dbReference>
<feature type="region of interest" description="Disordered" evidence="1">
    <location>
        <begin position="234"/>
        <end position="262"/>
    </location>
</feature>
<name>A0A6P1GMZ4_SPHYA</name>
<reference evidence="2 3" key="1">
    <citation type="submission" date="2019-12" db="EMBL/GenBank/DDBJ databases">
        <title>Functional and genomic insights into the Sphingobium yanoikuyae YC-JY1, a bacterium efficiently degrading bisphenol A.</title>
        <authorList>
            <person name="Jia Y."/>
            <person name="Li X."/>
            <person name="Wang J."/>
            <person name="Eltoukhy A."/>
            <person name="Lamraoui I."/>
            <person name="Yan Y."/>
        </authorList>
    </citation>
    <scope>NUCLEOTIDE SEQUENCE [LARGE SCALE GENOMIC DNA]</scope>
    <source>
        <strain evidence="2 3">YC-JY1</strain>
    </source>
</reference>
<dbReference type="AlphaFoldDB" id="A0A6P1GMZ4"/>
<evidence type="ECO:0000313" key="3">
    <source>
        <dbReference type="Proteomes" id="UP000464086"/>
    </source>
</evidence>
<evidence type="ECO:0000256" key="1">
    <source>
        <dbReference type="SAM" id="MobiDB-lite"/>
    </source>
</evidence>
<proteinExistence type="predicted"/>
<protein>
    <submittedName>
        <fullName evidence="2">Uncharacterized protein</fullName>
    </submittedName>
</protein>
<evidence type="ECO:0000313" key="2">
    <source>
        <dbReference type="EMBL" id="QHD69614.1"/>
    </source>
</evidence>
<gene>
    <name evidence="2" type="ORF">GS397_22945</name>
</gene>
<organism evidence="2 3">
    <name type="scientific">Sphingobium yanoikuyae</name>
    <name type="common">Sphingomonas yanoikuyae</name>
    <dbReference type="NCBI Taxonomy" id="13690"/>
    <lineage>
        <taxon>Bacteria</taxon>
        <taxon>Pseudomonadati</taxon>
        <taxon>Pseudomonadota</taxon>
        <taxon>Alphaproteobacteria</taxon>
        <taxon>Sphingomonadales</taxon>
        <taxon>Sphingomonadaceae</taxon>
        <taxon>Sphingobium</taxon>
    </lineage>
</organism>
<sequence>MLELFDLHALIQCHADDPDLCELAMRVRSAVSAVSVRSDLKRAMEMMSACKALSRMAQTASSEQAIDREGAATIQALFTQALVLYCRATHSGSKGRHKLQITNHLNPELRIIHDRVTDLRDRYLMHFEDSSGWEEHRAVLALDIEAGMMALSYPHASAYIRQGDAEDFERLLVFGYNISNREQAAMSKRVNEELNSLFERRPDFLEMLRATPFSPESFFDPDEIADYLAGIGRREADPHTDPRIGVMQARANNQPEKRKKRR</sequence>
<dbReference type="EMBL" id="CP047218">
    <property type="protein sequence ID" value="QHD69614.1"/>
    <property type="molecule type" value="Genomic_DNA"/>
</dbReference>
<accession>A0A6P1GMZ4</accession>
<dbReference type="RefSeq" id="WP_159367739.1">
    <property type="nucleotide sequence ID" value="NZ_CP047218.1"/>
</dbReference>